<proteinExistence type="predicted"/>
<organism evidence="4 5">
    <name type="scientific">Chromobacterium haemolyticum</name>
    <dbReference type="NCBI Taxonomy" id="394935"/>
    <lineage>
        <taxon>Bacteria</taxon>
        <taxon>Pseudomonadati</taxon>
        <taxon>Pseudomonadota</taxon>
        <taxon>Betaproteobacteria</taxon>
        <taxon>Neisseriales</taxon>
        <taxon>Chromobacteriaceae</taxon>
        <taxon>Chromobacterium</taxon>
    </lineage>
</organism>
<dbReference type="Gene3D" id="3.10.350.10">
    <property type="entry name" value="LysM domain"/>
    <property type="match status" value="1"/>
</dbReference>
<dbReference type="AlphaFoldDB" id="A0A1W0CVS3"/>
<dbReference type="PANTHER" id="PTHR38731">
    <property type="entry name" value="LIPL45-RELATED LIPOPROTEIN-RELATED"/>
    <property type="match status" value="1"/>
</dbReference>
<dbReference type="CDD" id="cd00118">
    <property type="entry name" value="LysM"/>
    <property type="match status" value="1"/>
</dbReference>
<gene>
    <name evidence="4" type="ORF">B0T45_12485</name>
</gene>
<accession>A0A1W0CVS3</accession>
<evidence type="ECO:0000313" key="5">
    <source>
        <dbReference type="Proteomes" id="UP000192721"/>
    </source>
</evidence>
<dbReference type="InterPro" id="IPR016930">
    <property type="entry name" value="UCP029644"/>
</dbReference>
<dbReference type="InterPro" id="IPR018392">
    <property type="entry name" value="LysM"/>
</dbReference>
<evidence type="ECO:0000259" key="3">
    <source>
        <dbReference type="PROSITE" id="PS51782"/>
    </source>
</evidence>
<dbReference type="SUPFAM" id="SSF54106">
    <property type="entry name" value="LysM domain"/>
    <property type="match status" value="1"/>
</dbReference>
<feature type="region of interest" description="Disordered" evidence="1">
    <location>
        <begin position="229"/>
        <end position="277"/>
    </location>
</feature>
<dbReference type="RefSeq" id="WP_081555682.1">
    <property type="nucleotide sequence ID" value="NZ_MUKV01000014.1"/>
</dbReference>
<dbReference type="Gene3D" id="2.60.40.10">
    <property type="entry name" value="Immunoglobulins"/>
    <property type="match status" value="1"/>
</dbReference>
<dbReference type="InterPro" id="IPR006860">
    <property type="entry name" value="FecR"/>
</dbReference>
<evidence type="ECO:0000256" key="1">
    <source>
        <dbReference type="SAM" id="MobiDB-lite"/>
    </source>
</evidence>
<dbReference type="InterPro" id="IPR013783">
    <property type="entry name" value="Ig-like_fold"/>
</dbReference>
<dbReference type="Gene3D" id="2.60.120.1440">
    <property type="match status" value="1"/>
</dbReference>
<feature type="chain" id="PRO_5012212882" description="LysM domain-containing protein" evidence="2">
    <location>
        <begin position="19"/>
        <end position="520"/>
    </location>
</feature>
<comment type="caution">
    <text evidence="4">The sequence shown here is derived from an EMBL/GenBank/DDBJ whole genome shotgun (WGS) entry which is preliminary data.</text>
</comment>
<dbReference type="SMART" id="SM00257">
    <property type="entry name" value="LysM"/>
    <property type="match status" value="1"/>
</dbReference>
<protein>
    <recommendedName>
        <fullName evidence="3">LysM domain-containing protein</fullName>
    </recommendedName>
</protein>
<dbReference type="PIRSF" id="PIRSF029644">
    <property type="entry name" value="UCP029644"/>
    <property type="match status" value="1"/>
</dbReference>
<name>A0A1W0CVS3_9NEIS</name>
<feature type="domain" description="LysM" evidence="3">
    <location>
        <begin position="27"/>
        <end position="74"/>
    </location>
</feature>
<evidence type="ECO:0000256" key="2">
    <source>
        <dbReference type="SAM" id="SignalP"/>
    </source>
</evidence>
<evidence type="ECO:0000313" key="4">
    <source>
        <dbReference type="EMBL" id="OQS38865.1"/>
    </source>
</evidence>
<dbReference type="InterPro" id="IPR036779">
    <property type="entry name" value="LysM_dom_sf"/>
</dbReference>
<dbReference type="Pfam" id="PF04773">
    <property type="entry name" value="FecR"/>
    <property type="match status" value="1"/>
</dbReference>
<keyword evidence="2" id="KW-0732">Signal</keyword>
<dbReference type="PROSITE" id="PS51782">
    <property type="entry name" value="LYSM"/>
    <property type="match status" value="1"/>
</dbReference>
<feature type="signal peptide" evidence="2">
    <location>
        <begin position="1"/>
        <end position="18"/>
    </location>
</feature>
<dbReference type="PANTHER" id="PTHR38731:SF1">
    <property type="entry name" value="FECR PROTEIN DOMAIN-CONTAINING PROTEIN"/>
    <property type="match status" value="1"/>
</dbReference>
<dbReference type="EMBL" id="MUKV01000014">
    <property type="protein sequence ID" value="OQS38865.1"/>
    <property type="molecule type" value="Genomic_DNA"/>
</dbReference>
<dbReference type="Proteomes" id="UP000192721">
    <property type="component" value="Unassembled WGS sequence"/>
</dbReference>
<sequence length="520" mass="57100">MRNLILVTGCFASTLALAGDPADKAIWEYTVKNGDNLWSLAAEHLSSPAYVPKLQTRNRIANPYRLIPGSILRVPYPWIKQTQSDATLEEMSGESAAADAKGKPLELAVGKKYPKGTRFTTGNDAMIKLRFVDGSSLIVNANTDLSLQTQVYYPSTGAIQSQIKLNNGSTGNSVIPNILMPSRYEIRTPSAVTTVRGTEFRVNAAGGEETLAEVLKGSVEVKGRRSKVDVPAGFGTLSNRKSGPSKPEELPSPPDLSTVADNSQFNPPPLEWQRDERAASYRVTLSGKKRLAERQLQTPRYYPRLPGNGDYVLKVRAKNRSGLEGYDSTRSFKLRAYPLPPLLFTRADGTQLRGKSLPLRVDASPERPLRLQISRQPDFAQPLLEQTLTEAEFKAELPESGIWYWRLARLDAQGQPGPFSAAQKVESKGWLSRLDNTTPVLAARPYPIARARYTLTLTAAQAANANTSPLSLSSDRPQWELKALEALPAGQYKATVKVEGEHGYLATEEQEMLTLPGKLP</sequence>
<reference evidence="4 5" key="1">
    <citation type="submission" date="2017-02" db="EMBL/GenBank/DDBJ databases">
        <title>Chromobacterium haemolyticum H5244.</title>
        <authorList>
            <person name="Gulvik C.A."/>
        </authorList>
    </citation>
    <scope>NUCLEOTIDE SEQUENCE [LARGE SCALE GENOMIC DNA]</scope>
    <source>
        <strain evidence="4 5">H5244</strain>
    </source>
</reference>
<dbReference type="Pfam" id="PF01476">
    <property type="entry name" value="LysM"/>
    <property type="match status" value="1"/>
</dbReference>